<dbReference type="InterPro" id="IPR029058">
    <property type="entry name" value="AB_hydrolase_fold"/>
</dbReference>
<feature type="domain" description="AB hydrolase-1" evidence="1">
    <location>
        <begin position="30"/>
        <end position="265"/>
    </location>
</feature>
<evidence type="ECO:0000313" key="2">
    <source>
        <dbReference type="EMBL" id="MCP2369613.1"/>
    </source>
</evidence>
<dbReference type="Proteomes" id="UP001139722">
    <property type="component" value="Unassembled WGS sequence"/>
</dbReference>
<dbReference type="AlphaFoldDB" id="A0A9X2GYE7"/>
<dbReference type="EMBL" id="JAMZDY010000001">
    <property type="protein sequence ID" value="MCP2369613.1"/>
    <property type="molecule type" value="Genomic_DNA"/>
</dbReference>
<dbReference type="PANTHER" id="PTHR43433">
    <property type="entry name" value="HYDROLASE, ALPHA/BETA FOLD FAMILY PROTEIN"/>
    <property type="match status" value="1"/>
</dbReference>
<name>A0A9X2GYE7_9MICO</name>
<dbReference type="PRINTS" id="PR00111">
    <property type="entry name" value="ABHYDROLASE"/>
</dbReference>
<dbReference type="RefSeq" id="WP_232057609.1">
    <property type="nucleotide sequence ID" value="NZ_JAMZDY010000001.1"/>
</dbReference>
<evidence type="ECO:0000313" key="3">
    <source>
        <dbReference type="Proteomes" id="UP001139722"/>
    </source>
</evidence>
<organism evidence="2 3">
    <name type="scientific">Agromyces terreus</name>
    <dbReference type="NCBI Taxonomy" id="424795"/>
    <lineage>
        <taxon>Bacteria</taxon>
        <taxon>Bacillati</taxon>
        <taxon>Actinomycetota</taxon>
        <taxon>Actinomycetes</taxon>
        <taxon>Micrococcales</taxon>
        <taxon>Microbacteriaceae</taxon>
        <taxon>Agromyces</taxon>
    </lineage>
</organism>
<comment type="caution">
    <text evidence="2">The sequence shown here is derived from an EMBL/GenBank/DDBJ whole genome shotgun (WGS) entry which is preliminary data.</text>
</comment>
<dbReference type="InterPro" id="IPR000073">
    <property type="entry name" value="AB_hydrolase_1"/>
</dbReference>
<dbReference type="Gene3D" id="3.40.50.1820">
    <property type="entry name" value="alpha/beta hydrolase"/>
    <property type="match status" value="1"/>
</dbReference>
<sequence length="278" mass="28838">MLASIDVNLPGGGVLRAHDAGTVADASSGPVLMWHHGSPQTGAPLEPVAAAAAARGIRLISYARPSYGGSSARPGRDVGSAGDDATAVADAFGVDRFATMGASGGGPHALAVAARHPQRVSGVVTLAALAPFTARFDWFGGMRAPGGLRSAREGGRAARARFAEADEFDPEQFLPADFAALEGAWSDLGADVARSAEFGDDGLIDDDVAFTSDWGFELAEVVAPVLVVQGEGDRVVPRTHASWLLAHLPDATLWMRLDDGHVSVLDVVPDAMDWLLEH</sequence>
<proteinExistence type="predicted"/>
<keyword evidence="3" id="KW-1185">Reference proteome</keyword>
<dbReference type="InterPro" id="IPR050471">
    <property type="entry name" value="AB_hydrolase"/>
</dbReference>
<dbReference type="PANTHER" id="PTHR43433:SF10">
    <property type="entry name" value="AB HYDROLASE-1 DOMAIN-CONTAINING PROTEIN"/>
    <property type="match status" value="1"/>
</dbReference>
<protein>
    <submittedName>
        <fullName evidence="2">Pimeloyl-ACP methyl ester carboxylesterase</fullName>
    </submittedName>
</protein>
<accession>A0A9X2GYE7</accession>
<dbReference type="SUPFAM" id="SSF53474">
    <property type="entry name" value="alpha/beta-Hydrolases"/>
    <property type="match status" value="1"/>
</dbReference>
<reference evidence="2" key="1">
    <citation type="submission" date="2022-06" db="EMBL/GenBank/DDBJ databases">
        <title>Sequencing the genomes of 1000 actinobacteria strains.</title>
        <authorList>
            <person name="Klenk H.-P."/>
        </authorList>
    </citation>
    <scope>NUCLEOTIDE SEQUENCE</scope>
    <source>
        <strain evidence="2">DSM 22016</strain>
    </source>
</reference>
<evidence type="ECO:0000259" key="1">
    <source>
        <dbReference type="Pfam" id="PF00561"/>
    </source>
</evidence>
<gene>
    <name evidence="2" type="ORF">BJ978_000289</name>
</gene>
<dbReference type="GO" id="GO:0003824">
    <property type="term" value="F:catalytic activity"/>
    <property type="evidence" value="ECO:0007669"/>
    <property type="project" value="UniProtKB-ARBA"/>
</dbReference>
<dbReference type="Pfam" id="PF00561">
    <property type="entry name" value="Abhydrolase_1"/>
    <property type="match status" value="1"/>
</dbReference>